<feature type="domain" description="BD-FAE-like" evidence="2">
    <location>
        <begin position="48"/>
        <end position="192"/>
    </location>
</feature>
<dbReference type="InterPro" id="IPR050300">
    <property type="entry name" value="GDXG_lipolytic_enzyme"/>
</dbReference>
<sequence>MRNIMSAFVFILITVVAKAQTRYVDNIFKDIKLRTFNYAIKKTDTLKLDIYDAVDDTLSKKPLMVLVHGGGFYSGQRNDSYMISLAETIAKKGYVVASIDYRLIHDHNDLTCHTPHTAVFEIYKNSAKDVLDALLFLTDYKTDFRIDDSKIVLTGSSAGAETILNIAYNRDLITNSKRHKSIKIAGVVSISGALFDTKDIAFHNSVPGVFYHGEEDPVVPYDKGAHHSCDTLSNGFFILEGSKKIAEKLEYLDTSFMLYSYKYRGHDIFNLPNEDYHESFVFIKKVVFDNHFYQSSIKKPLR</sequence>
<dbReference type="InterPro" id="IPR029058">
    <property type="entry name" value="AB_hydrolase_fold"/>
</dbReference>
<dbReference type="ESTHER" id="9flao-a0a0c5wda1">
    <property type="family name" value="BD-FAE"/>
</dbReference>
<dbReference type="Proteomes" id="UP000032229">
    <property type="component" value="Chromosome"/>
</dbReference>
<proteinExistence type="predicted"/>
<evidence type="ECO:0000259" key="2">
    <source>
        <dbReference type="Pfam" id="PF20434"/>
    </source>
</evidence>
<evidence type="ECO:0000313" key="4">
    <source>
        <dbReference type="Proteomes" id="UP000032229"/>
    </source>
</evidence>
<dbReference type="PANTHER" id="PTHR48081">
    <property type="entry name" value="AB HYDROLASE SUPERFAMILY PROTEIN C4A8.06C"/>
    <property type="match status" value="1"/>
</dbReference>
<name>A0A0C5WDA1_9FLAO</name>
<dbReference type="KEGG" id="sze:AW14_11795"/>
<keyword evidence="1" id="KW-0378">Hydrolase</keyword>
<protein>
    <submittedName>
        <fullName evidence="3">Carboxylesterase</fullName>
    </submittedName>
</protein>
<dbReference type="OrthoDB" id="9803990at2"/>
<reference evidence="3 4" key="1">
    <citation type="submission" date="2014-02" db="EMBL/GenBank/DDBJ databases">
        <authorList>
            <person name="Young C.-C."/>
            <person name="Hameed A."/>
            <person name="Huang H.-C."/>
            <person name="Shahina M."/>
        </authorList>
    </citation>
    <scope>NUCLEOTIDE SEQUENCE [LARGE SCALE GENOMIC DNA]</scope>
    <source>
        <strain evidence="3 4">CC-SAMT-1</strain>
    </source>
</reference>
<dbReference type="AlphaFoldDB" id="A0A0C5WDA1"/>
<gene>
    <name evidence="3" type="ORF">AW14_11795</name>
</gene>
<dbReference type="RefSeq" id="WP_052647490.1">
    <property type="nucleotide sequence ID" value="NZ_CP007202.1"/>
</dbReference>
<dbReference type="EMBL" id="CP007202">
    <property type="protein sequence ID" value="AJR04227.1"/>
    <property type="molecule type" value="Genomic_DNA"/>
</dbReference>
<keyword evidence="4" id="KW-1185">Reference proteome</keyword>
<evidence type="ECO:0000313" key="3">
    <source>
        <dbReference type="EMBL" id="AJR04227.1"/>
    </source>
</evidence>
<dbReference type="HOGENOM" id="CLU_075787_0_0_10"/>
<dbReference type="STRING" id="1454006.AW14_11795"/>
<dbReference type="GO" id="GO:0016787">
    <property type="term" value="F:hydrolase activity"/>
    <property type="evidence" value="ECO:0007669"/>
    <property type="project" value="UniProtKB-KW"/>
</dbReference>
<dbReference type="Pfam" id="PF20434">
    <property type="entry name" value="BD-FAE"/>
    <property type="match status" value="1"/>
</dbReference>
<organism evidence="3 4">
    <name type="scientific">Siansivirga zeaxanthinifaciens CC-SAMT-1</name>
    <dbReference type="NCBI Taxonomy" id="1454006"/>
    <lineage>
        <taxon>Bacteria</taxon>
        <taxon>Pseudomonadati</taxon>
        <taxon>Bacteroidota</taxon>
        <taxon>Flavobacteriia</taxon>
        <taxon>Flavobacteriales</taxon>
        <taxon>Flavobacteriaceae</taxon>
        <taxon>Siansivirga</taxon>
    </lineage>
</organism>
<accession>A0A0C5WDA1</accession>
<dbReference type="SUPFAM" id="SSF53474">
    <property type="entry name" value="alpha/beta-Hydrolases"/>
    <property type="match status" value="1"/>
</dbReference>
<dbReference type="InterPro" id="IPR049492">
    <property type="entry name" value="BD-FAE-like_dom"/>
</dbReference>
<evidence type="ECO:0000256" key="1">
    <source>
        <dbReference type="ARBA" id="ARBA00022801"/>
    </source>
</evidence>
<dbReference type="Gene3D" id="3.40.50.1820">
    <property type="entry name" value="alpha/beta hydrolase"/>
    <property type="match status" value="1"/>
</dbReference>